<feature type="non-terminal residue" evidence="3">
    <location>
        <position position="553"/>
    </location>
</feature>
<evidence type="ECO:0000259" key="2">
    <source>
        <dbReference type="PROSITE" id="PS50195"/>
    </source>
</evidence>
<evidence type="ECO:0000256" key="1">
    <source>
        <dbReference type="SAM" id="MobiDB-lite"/>
    </source>
</evidence>
<dbReference type="CDD" id="cd06893">
    <property type="entry name" value="PX_SNX19"/>
    <property type="match status" value="1"/>
</dbReference>
<dbReference type="InterPro" id="IPR037909">
    <property type="entry name" value="SNX19_PX"/>
</dbReference>
<keyword evidence="4" id="KW-1185">Reference proteome</keyword>
<name>A0A7K9UF45_9AVES</name>
<feature type="compositionally biased region" description="Basic and acidic residues" evidence="1">
    <location>
        <begin position="349"/>
        <end position="358"/>
    </location>
</feature>
<feature type="domain" description="PX" evidence="2">
    <location>
        <begin position="99"/>
        <end position="229"/>
    </location>
</feature>
<gene>
    <name evidence="3" type="primary">Snx19</name>
    <name evidence="3" type="ORF">CHLAEN_R02568</name>
</gene>
<evidence type="ECO:0000313" key="3">
    <source>
        <dbReference type="EMBL" id="NXI59414.1"/>
    </source>
</evidence>
<feature type="compositionally biased region" description="Basic and acidic residues" evidence="1">
    <location>
        <begin position="275"/>
        <end position="285"/>
    </location>
</feature>
<dbReference type="Gene3D" id="3.30.1520.10">
    <property type="entry name" value="Phox-like domain"/>
    <property type="match status" value="1"/>
</dbReference>
<dbReference type="SMART" id="SM00312">
    <property type="entry name" value="PX"/>
    <property type="match status" value="1"/>
</dbReference>
<organism evidence="3 4">
    <name type="scientific">Chloroceryle aenea</name>
    <name type="common">American pygmy kingfisher</name>
    <dbReference type="NCBI Taxonomy" id="176938"/>
    <lineage>
        <taxon>Eukaryota</taxon>
        <taxon>Metazoa</taxon>
        <taxon>Chordata</taxon>
        <taxon>Craniata</taxon>
        <taxon>Vertebrata</taxon>
        <taxon>Euteleostomi</taxon>
        <taxon>Archelosauria</taxon>
        <taxon>Archosauria</taxon>
        <taxon>Dinosauria</taxon>
        <taxon>Saurischia</taxon>
        <taxon>Theropoda</taxon>
        <taxon>Coelurosauria</taxon>
        <taxon>Aves</taxon>
        <taxon>Neognathae</taxon>
        <taxon>Neoaves</taxon>
        <taxon>Telluraves</taxon>
        <taxon>Coraciimorphae</taxon>
        <taxon>Coraciiformes</taxon>
        <taxon>Cerylidae</taxon>
        <taxon>Chloroceryle</taxon>
    </lineage>
</organism>
<feature type="non-terminal residue" evidence="3">
    <location>
        <position position="1"/>
    </location>
</feature>
<reference evidence="3 4" key="1">
    <citation type="submission" date="2019-09" db="EMBL/GenBank/DDBJ databases">
        <title>Bird 10,000 Genomes (B10K) Project - Family phase.</title>
        <authorList>
            <person name="Zhang G."/>
        </authorList>
    </citation>
    <scope>NUCLEOTIDE SEQUENCE [LARGE SCALE GENOMIC DNA]</scope>
    <source>
        <strain evidence="3">B10K-DU-001-61</strain>
        <tissue evidence="3">Muscle</tissue>
    </source>
</reference>
<protein>
    <submittedName>
        <fullName evidence="3">SNX19 protein</fullName>
    </submittedName>
</protein>
<dbReference type="EMBL" id="VWZY01012098">
    <property type="protein sequence ID" value="NXI59414.1"/>
    <property type="molecule type" value="Genomic_DNA"/>
</dbReference>
<feature type="region of interest" description="Disordered" evidence="1">
    <location>
        <begin position="343"/>
        <end position="375"/>
    </location>
</feature>
<dbReference type="InterPro" id="IPR036871">
    <property type="entry name" value="PX_dom_sf"/>
</dbReference>
<dbReference type="PANTHER" id="PTHR22775">
    <property type="entry name" value="SORTING NEXIN"/>
    <property type="match status" value="1"/>
</dbReference>
<dbReference type="InterPro" id="IPR013937">
    <property type="entry name" value="Sorting_nexin_C"/>
</dbReference>
<dbReference type="SUPFAM" id="SSF64268">
    <property type="entry name" value="PX domain"/>
    <property type="match status" value="1"/>
</dbReference>
<dbReference type="Pfam" id="PF08628">
    <property type="entry name" value="Nexin_C"/>
    <property type="match status" value="1"/>
</dbReference>
<dbReference type="OrthoDB" id="5582218at2759"/>
<comment type="caution">
    <text evidence="3">The sequence shown here is derived from an EMBL/GenBank/DDBJ whole genome shotgun (WGS) entry which is preliminary data.</text>
</comment>
<dbReference type="Proteomes" id="UP000579406">
    <property type="component" value="Unassembled WGS sequence"/>
</dbReference>
<proteinExistence type="predicted"/>
<dbReference type="Pfam" id="PF00787">
    <property type="entry name" value="PX"/>
    <property type="match status" value="1"/>
</dbReference>
<dbReference type="PANTHER" id="PTHR22775:SF31">
    <property type="entry name" value="SORTING NEXIN-19"/>
    <property type="match status" value="1"/>
</dbReference>
<evidence type="ECO:0000313" key="4">
    <source>
        <dbReference type="Proteomes" id="UP000579406"/>
    </source>
</evidence>
<feature type="region of interest" description="Disordered" evidence="1">
    <location>
        <begin position="259"/>
        <end position="291"/>
    </location>
</feature>
<dbReference type="InterPro" id="IPR001683">
    <property type="entry name" value="PX_dom"/>
</dbReference>
<dbReference type="PROSITE" id="PS50195">
    <property type="entry name" value="PX"/>
    <property type="match status" value="1"/>
</dbReference>
<dbReference type="AlphaFoldDB" id="A0A7K9UF45"/>
<feature type="region of interest" description="Disordered" evidence="1">
    <location>
        <begin position="29"/>
        <end position="75"/>
    </location>
</feature>
<sequence>TSLDGGLLPTAAFALSSCPDIQIDLAVEKEEESPVVLKKSSSQRPSSLGKDLGTAEVPSQSPPEPRQALPLSSSPTASISTFSFEPLSSPDGPVVIQNLRITGTITAREHSGTGFHPYTLYTVKYETALEGEGAGSLQQVAYHTVNRRYREFLNLQTRLEEKPELRKFLKNIKGPKKLFPDLPFGNMDSDKVEARKSLLETFLKQLCAVPEIATSEEVQEFLALNTDARIAFVKKPFVVSRIDKIVVNAIVDTLKTAFPRSEPQSPTEDLSESEVDGKSQTDGKKANKSRLRFSSSKITPVLSASEAHDRIVYSIRESSAVSGTLSLAAMESFIQKQEKLLETVPSKAPEGEGGRAARDGLGSSEQGPHPDTASDSETALADLALEVLRLLLMDHWSWLCTENIQKVFHLLFGTLIQRWLEVQVVNLTCTQRWVQYLQLLQESIWPGGVLPAVPKPARTEEQKKAAAEQALQSLVGIIPNVIQEILGTSKCRMSWKLVLESLGQPVINRHLVFCLLDVLLEFLVLKGSRDELKTAAVAPSVSRGLDKAGASGH</sequence>
<accession>A0A7K9UF45</accession>
<dbReference type="GO" id="GO:0035091">
    <property type="term" value="F:phosphatidylinositol binding"/>
    <property type="evidence" value="ECO:0007669"/>
    <property type="project" value="InterPro"/>
</dbReference>